<dbReference type="Pfam" id="PF01381">
    <property type="entry name" value="HTH_3"/>
    <property type="match status" value="1"/>
</dbReference>
<feature type="domain" description="HTH cro/C1-type" evidence="1">
    <location>
        <begin position="39"/>
        <end position="93"/>
    </location>
</feature>
<dbReference type="RefSeq" id="WP_055066760.1">
    <property type="nucleotide sequence ID" value="NZ_CP173697.1"/>
</dbReference>
<dbReference type="InterPro" id="IPR010982">
    <property type="entry name" value="Lambda_DNA-bd_dom_sf"/>
</dbReference>
<protein>
    <submittedName>
        <fullName evidence="3">Antitoxin HigA</fullName>
    </submittedName>
    <submittedName>
        <fullName evidence="4">Helix-turn-helix domain-containing protein</fullName>
    </submittedName>
</protein>
<gene>
    <name evidence="3" type="primary">higA</name>
    <name evidence="3" type="ORF">ERS852420_01887</name>
    <name evidence="4" type="ORF">GMD30_09650</name>
    <name evidence="2" type="ORF">M72_19441</name>
</gene>
<dbReference type="EMBL" id="CVRR01000003">
    <property type="protein sequence ID" value="CRL32082.1"/>
    <property type="molecule type" value="Genomic_DNA"/>
</dbReference>
<dbReference type="Proteomes" id="UP000446657">
    <property type="component" value="Unassembled WGS sequence"/>
</dbReference>
<reference evidence="2" key="2">
    <citation type="submission" date="2015-05" db="EMBL/GenBank/DDBJ databases">
        <authorList>
            <person name="Wang D.B."/>
            <person name="Wang M."/>
        </authorList>
    </citation>
    <scope>NUCLEOTIDE SEQUENCE [LARGE SCALE GENOMIC DNA]</scope>
    <source>
        <strain evidence="2">M72</strain>
    </source>
</reference>
<evidence type="ECO:0000313" key="5">
    <source>
        <dbReference type="Proteomes" id="UP000049979"/>
    </source>
</evidence>
<organism evidence="2 5">
    <name type="scientific">Roseburia faecis</name>
    <dbReference type="NCBI Taxonomy" id="301302"/>
    <lineage>
        <taxon>Bacteria</taxon>
        <taxon>Bacillati</taxon>
        <taxon>Bacillota</taxon>
        <taxon>Clostridia</taxon>
        <taxon>Lachnospirales</taxon>
        <taxon>Lachnospiraceae</taxon>
        <taxon>Roseburia</taxon>
    </lineage>
</organism>
<sequence length="98" mass="11615">MPFLQVNVEQEIQKQRENDPEFKKIWDESRAEYRLIGEMISLRKKKKITQKELALLTGNKQQVISRIERKESIPTIRAFSRILDALGYELQIVKKKSV</sequence>
<dbReference type="Proteomes" id="UP000095495">
    <property type="component" value="Unassembled WGS sequence"/>
</dbReference>
<dbReference type="EMBL" id="CYXV01000007">
    <property type="protein sequence ID" value="CUM97385.1"/>
    <property type="molecule type" value="Genomic_DNA"/>
</dbReference>
<dbReference type="AlphaFoldDB" id="A0A0M6W9M6"/>
<evidence type="ECO:0000259" key="1">
    <source>
        <dbReference type="PROSITE" id="PS50943"/>
    </source>
</evidence>
<dbReference type="STRING" id="301302.ERS852420_01887"/>
<evidence type="ECO:0000313" key="3">
    <source>
        <dbReference type="EMBL" id="CUM97385.1"/>
    </source>
</evidence>
<dbReference type="Proteomes" id="UP000049979">
    <property type="component" value="Unassembled WGS sequence"/>
</dbReference>
<dbReference type="CDD" id="cd00093">
    <property type="entry name" value="HTH_XRE"/>
    <property type="match status" value="1"/>
</dbReference>
<dbReference type="Gene3D" id="1.10.260.40">
    <property type="entry name" value="lambda repressor-like DNA-binding domains"/>
    <property type="match status" value="1"/>
</dbReference>
<dbReference type="EMBL" id="WNAL01000017">
    <property type="protein sequence ID" value="MTR81956.1"/>
    <property type="molecule type" value="Genomic_DNA"/>
</dbReference>
<evidence type="ECO:0000313" key="7">
    <source>
        <dbReference type="Proteomes" id="UP000446657"/>
    </source>
</evidence>
<reference evidence="5" key="1">
    <citation type="submission" date="2015-05" db="EMBL/GenBank/DDBJ databases">
        <authorList>
            <consortium name="Pathogen Informatics"/>
        </authorList>
    </citation>
    <scope>NUCLEOTIDE SEQUENCE [LARGE SCALE GENOMIC DNA]</scope>
    <source>
        <strain evidence="3 6">2789STDY5608863</strain>
        <strain evidence="5">M72</strain>
    </source>
</reference>
<dbReference type="SUPFAM" id="SSF47413">
    <property type="entry name" value="lambda repressor-like DNA-binding domains"/>
    <property type="match status" value="1"/>
</dbReference>
<dbReference type="OrthoDB" id="1955333at2"/>
<evidence type="ECO:0000313" key="6">
    <source>
        <dbReference type="Proteomes" id="UP000095495"/>
    </source>
</evidence>
<reference evidence="4 7" key="3">
    <citation type="journal article" date="2019" name="Nat. Med.">
        <title>A library of human gut bacterial isolates paired with longitudinal multiomics data enables mechanistic microbiome research.</title>
        <authorList>
            <person name="Poyet M."/>
            <person name="Groussin M."/>
            <person name="Gibbons S.M."/>
            <person name="Avila-Pacheco J."/>
            <person name="Jiang X."/>
            <person name="Kearney S.M."/>
            <person name="Perrotta A.R."/>
            <person name="Berdy B."/>
            <person name="Zhao S."/>
            <person name="Lieberman T.D."/>
            <person name="Swanson P.K."/>
            <person name="Smith M."/>
            <person name="Roesemann S."/>
            <person name="Alexander J.E."/>
            <person name="Rich S.A."/>
            <person name="Livny J."/>
            <person name="Vlamakis H."/>
            <person name="Clish C."/>
            <person name="Bullock K."/>
            <person name="Deik A."/>
            <person name="Scott J."/>
            <person name="Pierce K.A."/>
            <person name="Xavier R.J."/>
            <person name="Alm E.J."/>
        </authorList>
    </citation>
    <scope>NUCLEOTIDE SEQUENCE [LARGE SCALE GENOMIC DNA]</scope>
    <source>
        <strain evidence="4 7">BIOML-A1</strain>
    </source>
</reference>
<name>A0A0M6W9M6_9FIRM</name>
<evidence type="ECO:0000313" key="4">
    <source>
        <dbReference type="EMBL" id="MTR81956.1"/>
    </source>
</evidence>
<keyword evidence="5" id="KW-1185">Reference proteome</keyword>
<dbReference type="GeneID" id="99747327"/>
<accession>A0A0M6W9M6</accession>
<dbReference type="GO" id="GO:0003677">
    <property type="term" value="F:DNA binding"/>
    <property type="evidence" value="ECO:0007669"/>
    <property type="project" value="InterPro"/>
</dbReference>
<evidence type="ECO:0000313" key="2">
    <source>
        <dbReference type="EMBL" id="CRL32082.1"/>
    </source>
</evidence>
<dbReference type="PROSITE" id="PS50943">
    <property type="entry name" value="HTH_CROC1"/>
    <property type="match status" value="1"/>
</dbReference>
<dbReference type="SMART" id="SM00530">
    <property type="entry name" value="HTH_XRE"/>
    <property type="match status" value="1"/>
</dbReference>
<proteinExistence type="predicted"/>
<dbReference type="InterPro" id="IPR001387">
    <property type="entry name" value="Cro/C1-type_HTH"/>
</dbReference>